<accession>A0A7I8KMS2</accession>
<evidence type="ECO:0000256" key="7">
    <source>
        <dbReference type="ARBA" id="ARBA00022692"/>
    </source>
</evidence>
<evidence type="ECO:0000256" key="5">
    <source>
        <dbReference type="ARBA" id="ARBA00022553"/>
    </source>
</evidence>
<dbReference type="SUPFAM" id="SSF56112">
    <property type="entry name" value="Protein kinase-like (PK-like)"/>
    <property type="match status" value="1"/>
</dbReference>
<feature type="signal peptide" evidence="25">
    <location>
        <begin position="1"/>
        <end position="28"/>
    </location>
</feature>
<dbReference type="EMBL" id="LR746269">
    <property type="protein sequence ID" value="CAA7398762.1"/>
    <property type="molecule type" value="Genomic_DNA"/>
</dbReference>
<keyword evidence="8 25" id="KW-0732">Signal</keyword>
<keyword evidence="11 22" id="KW-0547">Nucleotide-binding</keyword>
<keyword evidence="18" id="KW-0675">Receptor</keyword>
<comment type="subcellular location">
    <subcellularLocation>
        <location evidence="1">Membrane</location>
        <topology evidence="1">Single-pass type I membrane protein</topology>
    </subcellularLocation>
</comment>
<evidence type="ECO:0000256" key="20">
    <source>
        <dbReference type="ARBA" id="ARBA00047899"/>
    </source>
</evidence>
<keyword evidence="10" id="KW-0677">Repeat</keyword>
<feature type="domain" description="Protein kinase" evidence="26">
    <location>
        <begin position="536"/>
        <end position="810"/>
    </location>
</feature>
<dbReference type="SMART" id="SM00108">
    <property type="entry name" value="B_lectin"/>
    <property type="match status" value="1"/>
</dbReference>
<keyword evidence="19" id="KW-0325">Glycoprotein</keyword>
<dbReference type="Gene3D" id="2.90.10.10">
    <property type="entry name" value="Bulb-type lectin domain"/>
    <property type="match status" value="1"/>
</dbReference>
<comment type="similarity">
    <text evidence="22">Belongs to the protein kinase superfamily. Ser/Thr protein kinase family.</text>
</comment>
<dbReference type="Gene3D" id="3.30.200.20">
    <property type="entry name" value="Phosphorylase Kinase, domain 1"/>
    <property type="match status" value="1"/>
</dbReference>
<dbReference type="Pfam" id="PF01453">
    <property type="entry name" value="B_lectin"/>
    <property type="match status" value="1"/>
</dbReference>
<sequence>MAELHRRRCSSTCHLLATVVVVVHLCCSHTTRTQGLENPIATVPSSVSRWLIRPPMRNFTFTDGSQVRPILLRQNRAGLGVSYACGFYCRGDCASFIFAIYIIHSNSAGEIVLPASGFPQVVWAANKARPVTENATLELASDGDLVLTDAYGTRVWSSGTSGKSVAGMNITESGNLVLFGGVNNQTIWDSFSSPTDSLVPGQKLQVGQALTANDSTANSIDGLYFLFANSTGLIAFVGSNPPERYASYTPPTSAQGTTIGFFEFRNGSLFTNTSDQYLPPSQYLRLESDGSLVVYEWRSEGWVAGRDLLNDRGTSCFYPTVCGRYAICSGNNQCSCPQWDAGGNDFFLPIDDRNLGSGCREVTPLSCEAPQNHSVLRLNDVSYFTYDQKPADISDIDPVECSAACSRNCSCRAAFFRYGTNASAGSCFLTSEVLSLKNHQPEVAHYNSTAFIKVQIPTDEGVSWVAIGVISVGCFIGLRLLLVVSFCAFVMRKTAAALKREKERMAGEDEEADDDLEHISGMPRKFSLEELRAVTNAFSERVGRGGFGSVYAGRVDGNPVAVKHLDGVGQGRKEFLAEVQTIGKIHHFNLVKLVGYCAERSSKLLVYEFMPNSSLDRWIFDSDQRRASLCWESRRKIVLGIAKALAYLHQECAQRIVHLDIKPQNILLDERFEAKVSDFGMAKLIDRDQTHVETMMRGTIGYLAPEWLSSMITEMADVYSFGVVVLEVVTGRKNLDRSLPEEDALLVEVTRRKAQNGDLRDLIDKSIEITGEGHAEEATRMVQLAMWCLQHDHRRRPSMSTVVKVLEGAVAVETDLEDGSWGSAGIDFSGIEASGSASSMVSMMSRTR</sequence>
<keyword evidence="13 22" id="KW-0067">ATP-binding</keyword>
<evidence type="ECO:0000259" key="27">
    <source>
        <dbReference type="PROSITE" id="PS50927"/>
    </source>
</evidence>
<protein>
    <recommendedName>
        <fullName evidence="22">Receptor-like serine/threonine-protein kinase</fullName>
        <ecNumber evidence="22">2.7.11.1</ecNumber>
    </recommendedName>
</protein>
<comment type="catalytic activity">
    <reaction evidence="20 22">
        <text>L-threonyl-[protein] + ATP = O-phospho-L-threonyl-[protein] + ADP + H(+)</text>
        <dbReference type="Rhea" id="RHEA:46608"/>
        <dbReference type="Rhea" id="RHEA-COMP:11060"/>
        <dbReference type="Rhea" id="RHEA-COMP:11605"/>
        <dbReference type="ChEBI" id="CHEBI:15378"/>
        <dbReference type="ChEBI" id="CHEBI:30013"/>
        <dbReference type="ChEBI" id="CHEBI:30616"/>
        <dbReference type="ChEBI" id="CHEBI:61977"/>
        <dbReference type="ChEBI" id="CHEBI:456216"/>
        <dbReference type="EC" id="2.7.11.1"/>
    </reaction>
</comment>
<keyword evidence="14 24" id="KW-1133">Transmembrane helix</keyword>
<feature type="domain" description="Bulb-type lectin" evidence="27">
    <location>
        <begin position="63"/>
        <end position="191"/>
    </location>
</feature>
<dbReference type="FunFam" id="1.10.510.10:FF:000248">
    <property type="entry name" value="S-receptor-like kinase 5"/>
    <property type="match status" value="1"/>
</dbReference>
<feature type="chain" id="PRO_5029673219" description="Receptor-like serine/threonine-protein kinase" evidence="25">
    <location>
        <begin position="29"/>
        <end position="848"/>
    </location>
</feature>
<dbReference type="InterPro" id="IPR017441">
    <property type="entry name" value="Protein_kinase_ATP_BS"/>
</dbReference>
<dbReference type="InterPro" id="IPR036426">
    <property type="entry name" value="Bulb-type_lectin_dom_sf"/>
</dbReference>
<dbReference type="PANTHER" id="PTHR47976">
    <property type="entry name" value="G-TYPE LECTIN S-RECEPTOR-LIKE SERINE/THREONINE-PROTEIN KINASE SD2-5"/>
    <property type="match status" value="1"/>
</dbReference>
<evidence type="ECO:0000256" key="12">
    <source>
        <dbReference type="ARBA" id="ARBA00022777"/>
    </source>
</evidence>
<evidence type="ECO:0000256" key="11">
    <source>
        <dbReference type="ARBA" id="ARBA00022741"/>
    </source>
</evidence>
<dbReference type="InterPro" id="IPR024171">
    <property type="entry name" value="SRK-like_kinase"/>
</dbReference>
<dbReference type="CDD" id="cd14066">
    <property type="entry name" value="STKc_IRAK"/>
    <property type="match status" value="1"/>
</dbReference>
<dbReference type="CDD" id="cd00028">
    <property type="entry name" value="B_lectin"/>
    <property type="match status" value="1"/>
</dbReference>
<evidence type="ECO:0000256" key="17">
    <source>
        <dbReference type="ARBA" id="ARBA00023157"/>
    </source>
</evidence>
<keyword evidence="2 22" id="KW-0723">Serine/threonine-protein kinase</keyword>
<keyword evidence="30" id="KW-1185">Reference proteome</keyword>
<evidence type="ECO:0000256" key="13">
    <source>
        <dbReference type="ARBA" id="ARBA00022840"/>
    </source>
</evidence>
<evidence type="ECO:0000256" key="24">
    <source>
        <dbReference type="SAM" id="Phobius"/>
    </source>
</evidence>
<keyword evidence="7 24" id="KW-0812">Transmembrane</keyword>
<gene>
    <name evidence="29" type="ORF">SI8410_06009427</name>
</gene>
<evidence type="ECO:0000256" key="18">
    <source>
        <dbReference type="ARBA" id="ARBA00023170"/>
    </source>
</evidence>
<keyword evidence="3" id="KW-0245">EGF-like domain</keyword>
<dbReference type="Pfam" id="PF00069">
    <property type="entry name" value="Pkinase"/>
    <property type="match status" value="1"/>
</dbReference>
<evidence type="ECO:0000259" key="26">
    <source>
        <dbReference type="PROSITE" id="PS50011"/>
    </source>
</evidence>
<dbReference type="FunFam" id="2.90.10.10:FF:000039">
    <property type="entry name" value="G-type lectin S-receptor-like serine/threonine-protein kinase SD2-5"/>
    <property type="match status" value="1"/>
</dbReference>
<dbReference type="PROSITE" id="PS50927">
    <property type="entry name" value="BULB_LECTIN"/>
    <property type="match status" value="1"/>
</dbReference>
<keyword evidence="5" id="KW-0597">Phosphoprotein</keyword>
<feature type="transmembrane region" description="Helical" evidence="24">
    <location>
        <begin position="464"/>
        <end position="490"/>
    </location>
</feature>
<evidence type="ECO:0000256" key="6">
    <source>
        <dbReference type="ARBA" id="ARBA00022679"/>
    </source>
</evidence>
<dbReference type="PANTHER" id="PTHR47976:SF30">
    <property type="entry name" value="RECEPTOR-LIKE SERINE_THREONINE-PROTEIN KINASE"/>
    <property type="match status" value="1"/>
</dbReference>
<dbReference type="AlphaFoldDB" id="A0A7I8KMS2"/>
<evidence type="ECO:0000256" key="3">
    <source>
        <dbReference type="ARBA" id="ARBA00022536"/>
    </source>
</evidence>
<proteinExistence type="inferred from homology"/>
<evidence type="ECO:0000256" key="4">
    <source>
        <dbReference type="ARBA" id="ARBA00022546"/>
    </source>
</evidence>
<evidence type="ECO:0000256" key="10">
    <source>
        <dbReference type="ARBA" id="ARBA00022737"/>
    </source>
</evidence>
<dbReference type="InterPro" id="IPR008271">
    <property type="entry name" value="Ser/Thr_kinase_AS"/>
</dbReference>
<keyword evidence="9" id="KW-0430">Lectin</keyword>
<dbReference type="GO" id="GO:0005524">
    <property type="term" value="F:ATP binding"/>
    <property type="evidence" value="ECO:0007669"/>
    <property type="project" value="UniProtKB-UniRule"/>
</dbReference>
<dbReference type="EC" id="2.7.11.1" evidence="22"/>
<keyword evidence="4" id="KW-0348">Hemagglutinin</keyword>
<dbReference type="GO" id="GO:0051707">
    <property type="term" value="P:response to other organism"/>
    <property type="evidence" value="ECO:0007669"/>
    <property type="project" value="UniProtKB-ARBA"/>
</dbReference>
<dbReference type="Proteomes" id="UP000663760">
    <property type="component" value="Chromosome 6"/>
</dbReference>
<comment type="catalytic activity">
    <reaction evidence="21 22">
        <text>L-seryl-[protein] + ATP = O-phospho-L-seryl-[protein] + ADP + H(+)</text>
        <dbReference type="Rhea" id="RHEA:17989"/>
        <dbReference type="Rhea" id="RHEA-COMP:9863"/>
        <dbReference type="Rhea" id="RHEA-COMP:11604"/>
        <dbReference type="ChEBI" id="CHEBI:15378"/>
        <dbReference type="ChEBI" id="CHEBI:29999"/>
        <dbReference type="ChEBI" id="CHEBI:30616"/>
        <dbReference type="ChEBI" id="CHEBI:83421"/>
        <dbReference type="ChEBI" id="CHEBI:456216"/>
        <dbReference type="EC" id="2.7.11.1"/>
    </reaction>
</comment>
<dbReference type="InterPro" id="IPR051343">
    <property type="entry name" value="G-type_lectin_kinases/EP1-like"/>
</dbReference>
<dbReference type="InterPro" id="IPR000719">
    <property type="entry name" value="Prot_kinase_dom"/>
</dbReference>
<evidence type="ECO:0000256" key="25">
    <source>
        <dbReference type="SAM" id="SignalP"/>
    </source>
</evidence>
<evidence type="ECO:0000313" key="29">
    <source>
        <dbReference type="EMBL" id="CAA7398762.1"/>
    </source>
</evidence>
<dbReference type="GO" id="GO:0016020">
    <property type="term" value="C:membrane"/>
    <property type="evidence" value="ECO:0007669"/>
    <property type="project" value="UniProtKB-SubCell"/>
</dbReference>
<keyword evidence="12 22" id="KW-0418">Kinase</keyword>
<evidence type="ECO:0000256" key="14">
    <source>
        <dbReference type="ARBA" id="ARBA00022989"/>
    </source>
</evidence>
<feature type="domain" description="Apple" evidence="28">
    <location>
        <begin position="367"/>
        <end position="450"/>
    </location>
</feature>
<keyword evidence="15" id="KW-0465">Mannose-binding</keyword>
<dbReference type="FunFam" id="3.30.200.20:FF:000178">
    <property type="entry name" value="serine/threonine-protein kinase PBS1-like"/>
    <property type="match status" value="1"/>
</dbReference>
<keyword evidence="17" id="KW-1015">Disulfide bond</keyword>
<dbReference type="SMART" id="SM00220">
    <property type="entry name" value="S_TKc"/>
    <property type="match status" value="1"/>
</dbReference>
<dbReference type="GO" id="GO:0005537">
    <property type="term" value="F:D-mannose binding"/>
    <property type="evidence" value="ECO:0007669"/>
    <property type="project" value="UniProtKB-KW"/>
</dbReference>
<evidence type="ECO:0000256" key="22">
    <source>
        <dbReference type="PIRNR" id="PIRNR000641"/>
    </source>
</evidence>
<evidence type="ECO:0000313" key="30">
    <source>
        <dbReference type="Proteomes" id="UP000663760"/>
    </source>
</evidence>
<name>A0A7I8KMS2_SPIIN</name>
<dbReference type="PROSITE" id="PS50948">
    <property type="entry name" value="PAN"/>
    <property type="match status" value="1"/>
</dbReference>
<dbReference type="PROSITE" id="PS50011">
    <property type="entry name" value="PROTEIN_KINASE_DOM"/>
    <property type="match status" value="1"/>
</dbReference>
<evidence type="ECO:0000256" key="23">
    <source>
        <dbReference type="PROSITE-ProRule" id="PRU10141"/>
    </source>
</evidence>
<evidence type="ECO:0000259" key="28">
    <source>
        <dbReference type="PROSITE" id="PS50948"/>
    </source>
</evidence>
<feature type="binding site" evidence="23">
    <location>
        <position position="563"/>
    </location>
    <ligand>
        <name>ATP</name>
        <dbReference type="ChEBI" id="CHEBI:30616"/>
    </ligand>
</feature>
<dbReference type="GO" id="GO:0004674">
    <property type="term" value="F:protein serine/threonine kinase activity"/>
    <property type="evidence" value="ECO:0007669"/>
    <property type="project" value="UniProtKB-KW"/>
</dbReference>
<dbReference type="SUPFAM" id="SSF51110">
    <property type="entry name" value="alpha-D-mannose-specific plant lectins"/>
    <property type="match status" value="1"/>
</dbReference>
<keyword evidence="6 22" id="KW-0808">Transferase</keyword>
<dbReference type="PROSITE" id="PS00107">
    <property type="entry name" value="PROTEIN_KINASE_ATP"/>
    <property type="match status" value="1"/>
</dbReference>
<dbReference type="Gene3D" id="1.10.510.10">
    <property type="entry name" value="Transferase(Phosphotransferase) domain 1"/>
    <property type="match status" value="1"/>
</dbReference>
<evidence type="ECO:0000256" key="9">
    <source>
        <dbReference type="ARBA" id="ARBA00022734"/>
    </source>
</evidence>
<keyword evidence="16 24" id="KW-0472">Membrane</keyword>
<dbReference type="InterPro" id="IPR011009">
    <property type="entry name" value="Kinase-like_dom_sf"/>
</dbReference>
<evidence type="ECO:0000256" key="21">
    <source>
        <dbReference type="ARBA" id="ARBA00048679"/>
    </source>
</evidence>
<reference evidence="29" key="1">
    <citation type="submission" date="2020-02" db="EMBL/GenBank/DDBJ databases">
        <authorList>
            <person name="Scholz U."/>
            <person name="Mascher M."/>
            <person name="Fiebig A."/>
        </authorList>
    </citation>
    <scope>NUCLEOTIDE SEQUENCE</scope>
</reference>
<evidence type="ECO:0000256" key="2">
    <source>
        <dbReference type="ARBA" id="ARBA00022527"/>
    </source>
</evidence>
<dbReference type="OrthoDB" id="4062651at2759"/>
<evidence type="ECO:0000256" key="19">
    <source>
        <dbReference type="ARBA" id="ARBA00023180"/>
    </source>
</evidence>
<evidence type="ECO:0000256" key="8">
    <source>
        <dbReference type="ARBA" id="ARBA00022729"/>
    </source>
</evidence>
<evidence type="ECO:0000256" key="15">
    <source>
        <dbReference type="ARBA" id="ARBA00023035"/>
    </source>
</evidence>
<evidence type="ECO:0000256" key="16">
    <source>
        <dbReference type="ARBA" id="ARBA00023136"/>
    </source>
</evidence>
<organism evidence="29 30">
    <name type="scientific">Spirodela intermedia</name>
    <name type="common">Intermediate duckweed</name>
    <dbReference type="NCBI Taxonomy" id="51605"/>
    <lineage>
        <taxon>Eukaryota</taxon>
        <taxon>Viridiplantae</taxon>
        <taxon>Streptophyta</taxon>
        <taxon>Embryophyta</taxon>
        <taxon>Tracheophyta</taxon>
        <taxon>Spermatophyta</taxon>
        <taxon>Magnoliopsida</taxon>
        <taxon>Liliopsida</taxon>
        <taxon>Araceae</taxon>
        <taxon>Lemnoideae</taxon>
        <taxon>Spirodela</taxon>
    </lineage>
</organism>
<dbReference type="PROSITE" id="PS00108">
    <property type="entry name" value="PROTEIN_KINASE_ST"/>
    <property type="match status" value="1"/>
</dbReference>
<dbReference type="InterPro" id="IPR003609">
    <property type="entry name" value="Pan_app"/>
</dbReference>
<evidence type="ECO:0000256" key="1">
    <source>
        <dbReference type="ARBA" id="ARBA00004479"/>
    </source>
</evidence>
<dbReference type="InterPro" id="IPR001480">
    <property type="entry name" value="Bulb-type_lectin_dom"/>
</dbReference>
<dbReference type="PIRSF" id="PIRSF000641">
    <property type="entry name" value="SRK"/>
    <property type="match status" value="1"/>
</dbReference>